<evidence type="ECO:0000313" key="2">
    <source>
        <dbReference type="EMBL" id="BCP02529.1"/>
    </source>
</evidence>
<dbReference type="EMBL" id="AP024256">
    <property type="protein sequence ID" value="BCP02529.1"/>
    <property type="molecule type" value="Genomic_DNA"/>
</dbReference>
<reference evidence="2 3" key="1">
    <citation type="submission" date="2020-12" db="EMBL/GenBank/DDBJ databases">
        <title>Genome sequence of clinical Mycobacterium intracellulare strains.</title>
        <authorList>
            <person name="Tateishi Y."/>
            <person name="Matsumoto S."/>
            <person name="Fukushima Y."/>
            <person name="Nakajima C."/>
            <person name="Suzuki Y."/>
        </authorList>
    </citation>
    <scope>NUCLEOTIDE SEQUENCE [LARGE SCALE GENOMIC DNA]</scope>
    <source>
        <strain evidence="2 3">M018</strain>
        <plasmid evidence="2 3">pM018</plasmid>
    </source>
</reference>
<keyword evidence="2" id="KW-0614">Plasmid</keyword>
<accession>A0A7R7RPT0</accession>
<geneLocation type="plasmid" evidence="2 3">
    <name>pM018</name>
</geneLocation>
<feature type="region of interest" description="Disordered" evidence="1">
    <location>
        <begin position="27"/>
        <end position="49"/>
    </location>
</feature>
<evidence type="ECO:0000313" key="3">
    <source>
        <dbReference type="Proteomes" id="UP000595205"/>
    </source>
</evidence>
<organism evidence="2 3">
    <name type="scientific">Mycobacterium intracellulare</name>
    <dbReference type="NCBI Taxonomy" id="1767"/>
    <lineage>
        <taxon>Bacteria</taxon>
        <taxon>Bacillati</taxon>
        <taxon>Actinomycetota</taxon>
        <taxon>Actinomycetes</taxon>
        <taxon>Mycobacteriales</taxon>
        <taxon>Mycobacteriaceae</taxon>
        <taxon>Mycobacterium</taxon>
        <taxon>Mycobacterium avium complex (MAC)</taxon>
    </lineage>
</organism>
<sequence>MTFGPEYTEDELELQTRISNTGGQFELAQEASEDEYEEEESEFGFRRPR</sequence>
<dbReference type="Proteomes" id="UP000595205">
    <property type="component" value="Plasmid pM018"/>
</dbReference>
<feature type="compositionally biased region" description="Acidic residues" evidence="1">
    <location>
        <begin position="31"/>
        <end position="42"/>
    </location>
</feature>
<proteinExistence type="predicted"/>
<protein>
    <submittedName>
        <fullName evidence="2">Uncharacterized protein</fullName>
    </submittedName>
</protein>
<evidence type="ECO:0000256" key="1">
    <source>
        <dbReference type="SAM" id="MobiDB-lite"/>
    </source>
</evidence>
<name>A0A7R7RPT0_MYCIT</name>
<dbReference type="AlphaFoldDB" id="A0A7R7RPT0"/>
<gene>
    <name evidence="2" type="ORF">MINTM018_52980</name>
</gene>